<feature type="non-terminal residue" evidence="2">
    <location>
        <position position="1"/>
    </location>
</feature>
<gene>
    <name evidence="2" type="ORF">BYL167_LOCUS61806</name>
</gene>
<reference evidence="2" key="1">
    <citation type="submission" date="2021-02" db="EMBL/GenBank/DDBJ databases">
        <authorList>
            <person name="Nowell W R."/>
        </authorList>
    </citation>
    <scope>NUCLEOTIDE SEQUENCE</scope>
</reference>
<proteinExistence type="predicted"/>
<organism evidence="2 3">
    <name type="scientific">Rotaria magnacalcarata</name>
    <dbReference type="NCBI Taxonomy" id="392030"/>
    <lineage>
        <taxon>Eukaryota</taxon>
        <taxon>Metazoa</taxon>
        <taxon>Spiralia</taxon>
        <taxon>Gnathifera</taxon>
        <taxon>Rotifera</taxon>
        <taxon>Eurotatoria</taxon>
        <taxon>Bdelloidea</taxon>
        <taxon>Philodinida</taxon>
        <taxon>Philodinidae</taxon>
        <taxon>Rotaria</taxon>
    </lineage>
</organism>
<accession>A0A8S3ERQ3</accession>
<evidence type="ECO:0000256" key="1">
    <source>
        <dbReference type="SAM" id="MobiDB-lite"/>
    </source>
</evidence>
<feature type="compositionally biased region" description="Basic and acidic residues" evidence="1">
    <location>
        <begin position="1"/>
        <end position="16"/>
    </location>
</feature>
<comment type="caution">
    <text evidence="2">The sequence shown here is derived from an EMBL/GenBank/DDBJ whole genome shotgun (WGS) entry which is preliminary data.</text>
</comment>
<dbReference type="AlphaFoldDB" id="A0A8S3ERQ3"/>
<dbReference type="Proteomes" id="UP000681967">
    <property type="component" value="Unassembled WGS sequence"/>
</dbReference>
<name>A0A8S3ERQ3_9BILA</name>
<evidence type="ECO:0000313" key="3">
    <source>
        <dbReference type="Proteomes" id="UP000681967"/>
    </source>
</evidence>
<sequence>LSNIEKWKHEQQRQMESDDEDNISENSMLWQARTKLNEFVSRNRKSQQQASYYTPCVNVETPSEDIYIYDDNESVTAETRF</sequence>
<protein>
    <submittedName>
        <fullName evidence="2">Uncharacterized protein</fullName>
    </submittedName>
</protein>
<dbReference type="EMBL" id="CAJOBH010233335">
    <property type="protein sequence ID" value="CAF5080012.1"/>
    <property type="molecule type" value="Genomic_DNA"/>
</dbReference>
<evidence type="ECO:0000313" key="2">
    <source>
        <dbReference type="EMBL" id="CAF5080012.1"/>
    </source>
</evidence>
<feature type="region of interest" description="Disordered" evidence="1">
    <location>
        <begin position="1"/>
        <end position="26"/>
    </location>
</feature>